<evidence type="ECO:0000256" key="2">
    <source>
        <dbReference type="SAM" id="Phobius"/>
    </source>
</evidence>
<gene>
    <name evidence="3" type="ORF">A2872_00065</name>
</gene>
<name>A0A1F5Z5H2_9BACT</name>
<evidence type="ECO:0008006" key="5">
    <source>
        <dbReference type="Google" id="ProtNLM"/>
    </source>
</evidence>
<keyword evidence="2" id="KW-0472">Membrane</keyword>
<dbReference type="AlphaFoldDB" id="A0A1F5Z5H2"/>
<evidence type="ECO:0000256" key="1">
    <source>
        <dbReference type="SAM" id="MobiDB-lite"/>
    </source>
</evidence>
<accession>A0A1F5Z5H2</accession>
<feature type="region of interest" description="Disordered" evidence="1">
    <location>
        <begin position="1"/>
        <end position="29"/>
    </location>
</feature>
<evidence type="ECO:0000313" key="3">
    <source>
        <dbReference type="EMBL" id="OGG07633.1"/>
    </source>
</evidence>
<reference evidence="3 4" key="1">
    <citation type="journal article" date="2016" name="Nat. Commun.">
        <title>Thousands of microbial genomes shed light on interconnected biogeochemical processes in an aquifer system.</title>
        <authorList>
            <person name="Anantharaman K."/>
            <person name="Brown C.T."/>
            <person name="Hug L.A."/>
            <person name="Sharon I."/>
            <person name="Castelle C.J."/>
            <person name="Probst A.J."/>
            <person name="Thomas B.C."/>
            <person name="Singh A."/>
            <person name="Wilkins M.J."/>
            <person name="Karaoz U."/>
            <person name="Brodie E.L."/>
            <person name="Williams K.H."/>
            <person name="Hubbard S.S."/>
            <person name="Banfield J.F."/>
        </authorList>
    </citation>
    <scope>NUCLEOTIDE SEQUENCE [LARGE SCALE GENOMIC DNA]</scope>
</reference>
<dbReference type="EMBL" id="MFJG01000004">
    <property type="protein sequence ID" value="OGG07633.1"/>
    <property type="molecule type" value="Genomic_DNA"/>
</dbReference>
<dbReference type="InterPro" id="IPR011042">
    <property type="entry name" value="6-blade_b-propeller_TolB-like"/>
</dbReference>
<feature type="compositionally biased region" description="Polar residues" evidence="1">
    <location>
        <begin position="8"/>
        <end position="29"/>
    </location>
</feature>
<evidence type="ECO:0000313" key="4">
    <source>
        <dbReference type="Proteomes" id="UP000178681"/>
    </source>
</evidence>
<sequence length="444" mass="49436">MDLENNQDSDGPSIPQHQPAAQQNASSTAIQLNQPGKKNRKKLIILGLVFIILLLGGIFFYFYIGRNDADVNQSLSGVNQQTPQENYSFYIYDNSGTLNVYDPKTQTKSIVEDKSFGITVEPPQELGAFRFSKDGSALIYETFIEDKARSHSGESGDFVATKESYLYLKVGSQIQQVAHVSLPDAEFSSVITPYKLTIFYILNRSDLHKYDLVNKKDTLVKENVFNGKETGEPPTLYADNKALVFYLEKPGITEYRYENNTLNSRAMDTGSFCSSCNLTLDGSVSPDGKSLVLISPPVDGKFRFYLLNLTNGEHKEIVATSKSTEGLDSIAVWSPDSKSIAYQFSPYGNEGHDEVGFKNRFEILDLESGRKTIGFSDPSPGIKNPDYTKHFVQLLDWSPNNAYIAFANNGRAKLYQVSNQKVIDTGISQASPFGSGTFYTWLKN</sequence>
<comment type="caution">
    <text evidence="3">The sequence shown here is derived from an EMBL/GenBank/DDBJ whole genome shotgun (WGS) entry which is preliminary data.</text>
</comment>
<dbReference type="Proteomes" id="UP000178681">
    <property type="component" value="Unassembled WGS sequence"/>
</dbReference>
<keyword evidence="2" id="KW-1133">Transmembrane helix</keyword>
<protein>
    <recommendedName>
        <fullName evidence="5">Dipeptidylpeptidase IV N-terminal domain-containing protein</fullName>
    </recommendedName>
</protein>
<feature type="transmembrane region" description="Helical" evidence="2">
    <location>
        <begin position="43"/>
        <end position="64"/>
    </location>
</feature>
<keyword evidence="2" id="KW-0812">Transmembrane</keyword>
<proteinExistence type="predicted"/>
<dbReference type="SUPFAM" id="SSF69322">
    <property type="entry name" value="Tricorn protease domain 2"/>
    <property type="match status" value="1"/>
</dbReference>
<dbReference type="Gene3D" id="2.120.10.30">
    <property type="entry name" value="TolB, C-terminal domain"/>
    <property type="match status" value="1"/>
</dbReference>
<organism evidence="3 4">
    <name type="scientific">Candidatus Gottesmanbacteria bacterium RIFCSPHIGHO2_01_FULL_42_12</name>
    <dbReference type="NCBI Taxonomy" id="1798377"/>
    <lineage>
        <taxon>Bacteria</taxon>
        <taxon>Candidatus Gottesmaniibacteriota</taxon>
    </lineage>
</organism>